<accession>W4G9U6</accession>
<gene>
    <name evidence="7" type="ORF">H257_10196</name>
</gene>
<dbReference type="STRING" id="112090.W4G9U6"/>
<feature type="domain" description="RING-type" evidence="6">
    <location>
        <begin position="372"/>
        <end position="410"/>
    </location>
</feature>
<dbReference type="GO" id="GO:0008270">
    <property type="term" value="F:zinc ion binding"/>
    <property type="evidence" value="ECO:0007669"/>
    <property type="project" value="UniProtKB-KW"/>
</dbReference>
<dbReference type="InterPro" id="IPR001965">
    <property type="entry name" value="Znf_PHD"/>
</dbReference>
<keyword evidence="1" id="KW-0479">Metal-binding</keyword>
<keyword evidence="2 4" id="KW-0863">Zinc-finger</keyword>
<dbReference type="Gene3D" id="3.30.40.10">
    <property type="entry name" value="Zinc/RING finger domain, C3HC4 (zinc finger)"/>
    <property type="match status" value="1"/>
</dbReference>
<dbReference type="OrthoDB" id="422362at2759"/>
<dbReference type="InterPro" id="IPR011011">
    <property type="entry name" value="Znf_FYVE_PHD"/>
</dbReference>
<dbReference type="CDD" id="cd15568">
    <property type="entry name" value="PHD5_NSD"/>
    <property type="match status" value="1"/>
</dbReference>
<organism evidence="7">
    <name type="scientific">Aphanomyces astaci</name>
    <name type="common">Crayfish plague agent</name>
    <dbReference type="NCBI Taxonomy" id="112090"/>
    <lineage>
        <taxon>Eukaryota</taxon>
        <taxon>Sar</taxon>
        <taxon>Stramenopiles</taxon>
        <taxon>Oomycota</taxon>
        <taxon>Saprolegniomycetes</taxon>
        <taxon>Saprolegniales</taxon>
        <taxon>Verrucalvaceae</taxon>
        <taxon>Aphanomyces</taxon>
    </lineage>
</organism>
<evidence type="ECO:0000259" key="6">
    <source>
        <dbReference type="PROSITE" id="PS50089"/>
    </source>
</evidence>
<protein>
    <recommendedName>
        <fullName evidence="6">RING-type domain-containing protein</fullName>
    </recommendedName>
</protein>
<dbReference type="VEuPathDB" id="FungiDB:H257_10196"/>
<dbReference type="SMART" id="SM00249">
    <property type="entry name" value="PHD"/>
    <property type="match status" value="1"/>
</dbReference>
<dbReference type="InterPro" id="IPR013083">
    <property type="entry name" value="Znf_RING/FYVE/PHD"/>
</dbReference>
<evidence type="ECO:0000256" key="4">
    <source>
        <dbReference type="PROSITE-ProRule" id="PRU00175"/>
    </source>
</evidence>
<feature type="region of interest" description="Disordered" evidence="5">
    <location>
        <begin position="184"/>
        <end position="228"/>
    </location>
</feature>
<proteinExistence type="predicted"/>
<dbReference type="GeneID" id="20812192"/>
<keyword evidence="3" id="KW-0862">Zinc</keyword>
<evidence type="ECO:0000256" key="2">
    <source>
        <dbReference type="ARBA" id="ARBA00022771"/>
    </source>
</evidence>
<dbReference type="PROSITE" id="PS50089">
    <property type="entry name" value="ZF_RING_2"/>
    <property type="match status" value="1"/>
</dbReference>
<dbReference type="AlphaFoldDB" id="W4G9U6"/>
<dbReference type="SUPFAM" id="SSF57903">
    <property type="entry name" value="FYVE/PHD zinc finger"/>
    <property type="match status" value="1"/>
</dbReference>
<evidence type="ECO:0000313" key="7">
    <source>
        <dbReference type="EMBL" id="ETV75834.1"/>
    </source>
</evidence>
<evidence type="ECO:0000256" key="3">
    <source>
        <dbReference type="ARBA" id="ARBA00022833"/>
    </source>
</evidence>
<dbReference type="EMBL" id="KI913139">
    <property type="protein sequence ID" value="ETV75834.1"/>
    <property type="molecule type" value="Genomic_DNA"/>
</dbReference>
<dbReference type="RefSeq" id="XP_009834965.1">
    <property type="nucleotide sequence ID" value="XM_009836663.1"/>
</dbReference>
<dbReference type="InterPro" id="IPR001841">
    <property type="entry name" value="Znf_RING"/>
</dbReference>
<sequence>MGFRGIFLHRCPGTEEGSAAKFTVLCTEAELCLLVERHEASDIDPSGVVDTKVLVKNSSTTDLLFVARMADVTMEVGSMFWVDGTTVYCFRFSSDNSFAEVQRAVHALRRTEQLALMRSVLSFHPLGNTANDGKDKGAKWKHYSECANLDSSQGAEELPVDNNHVVAIPKPSKPRKLVVDKVLPPSSSKKKAKPMPPAHAPAKLAELDQGPPPLKRSKSTNDTTALDDKRRIAEVKAFNRQWLITIGARNPSSGPSCHLCHRRQGKMFQCPNGVLDHIYCGRCLHYKFNENLNDFMDRGLQYSCRLCAGTCDCSVCSGRATSFARRHPSIPSNACLVCGTTSSQLTSHPHLPPAQLCAICVDSVAKMPGTGCLVCGSSDENDPIRPCAHCNKACCVACVLKLGTGGCPFCIAPTSSEALSLPTSVELEVPSWPPVDPQDSLTYFTSYAQAVIHRETRRTPPKLSEDSCFCCKDGGDLIECDFKAKIKCPKVYHVDCLGFDVPDDVTWICPRHYCAFPKCTQVSKYSCRFCPAAHCEKHLPASSVLLFPTPPDTHPSTSYVLCESCDVQIVQAVHRRLLPPMLHATPVKTHV</sequence>
<evidence type="ECO:0000256" key="1">
    <source>
        <dbReference type="ARBA" id="ARBA00022723"/>
    </source>
</evidence>
<name>W4G9U6_APHAT</name>
<reference evidence="7" key="1">
    <citation type="submission" date="2013-12" db="EMBL/GenBank/DDBJ databases">
        <title>The Genome Sequence of Aphanomyces astaci APO3.</title>
        <authorList>
            <consortium name="The Broad Institute Genomics Platform"/>
            <person name="Russ C."/>
            <person name="Tyler B."/>
            <person name="van West P."/>
            <person name="Dieguez-Uribeondo J."/>
            <person name="Young S.K."/>
            <person name="Zeng Q."/>
            <person name="Gargeya S."/>
            <person name="Fitzgerald M."/>
            <person name="Abouelleil A."/>
            <person name="Alvarado L."/>
            <person name="Chapman S.B."/>
            <person name="Gainer-Dewar J."/>
            <person name="Goldberg J."/>
            <person name="Griggs A."/>
            <person name="Gujja S."/>
            <person name="Hansen M."/>
            <person name="Howarth C."/>
            <person name="Imamovic A."/>
            <person name="Ireland A."/>
            <person name="Larimer J."/>
            <person name="McCowan C."/>
            <person name="Murphy C."/>
            <person name="Pearson M."/>
            <person name="Poon T.W."/>
            <person name="Priest M."/>
            <person name="Roberts A."/>
            <person name="Saif S."/>
            <person name="Shea T."/>
            <person name="Sykes S."/>
            <person name="Wortman J."/>
            <person name="Nusbaum C."/>
            <person name="Birren B."/>
        </authorList>
    </citation>
    <scope>NUCLEOTIDE SEQUENCE [LARGE SCALE GENOMIC DNA]</scope>
    <source>
        <strain evidence="7">APO3</strain>
    </source>
</reference>
<evidence type="ECO:0000256" key="5">
    <source>
        <dbReference type="SAM" id="MobiDB-lite"/>
    </source>
</evidence>